<name>A0A432ZPK2_9GAMM</name>
<keyword evidence="1" id="KW-0472">Membrane</keyword>
<evidence type="ECO:0000313" key="3">
    <source>
        <dbReference type="Proteomes" id="UP000287996"/>
    </source>
</evidence>
<dbReference type="PROSITE" id="PS00409">
    <property type="entry name" value="PROKAR_NTER_METHYL"/>
    <property type="match status" value="1"/>
</dbReference>
<proteinExistence type="predicted"/>
<comment type="caution">
    <text evidence="2">The sequence shown here is derived from an EMBL/GenBank/DDBJ whole genome shotgun (WGS) entry which is preliminary data.</text>
</comment>
<organism evidence="2 3">
    <name type="scientific">Idiomarina tyrosinivorans</name>
    <dbReference type="NCBI Taxonomy" id="1445662"/>
    <lineage>
        <taxon>Bacteria</taxon>
        <taxon>Pseudomonadati</taxon>
        <taxon>Pseudomonadota</taxon>
        <taxon>Gammaproteobacteria</taxon>
        <taxon>Alteromonadales</taxon>
        <taxon>Idiomarinaceae</taxon>
        <taxon>Idiomarina</taxon>
    </lineage>
</organism>
<evidence type="ECO:0008006" key="4">
    <source>
        <dbReference type="Google" id="ProtNLM"/>
    </source>
</evidence>
<keyword evidence="3" id="KW-1185">Reference proteome</keyword>
<dbReference type="AlphaFoldDB" id="A0A432ZPK2"/>
<dbReference type="SUPFAM" id="SSF54523">
    <property type="entry name" value="Pili subunits"/>
    <property type="match status" value="1"/>
</dbReference>
<feature type="transmembrane region" description="Helical" evidence="1">
    <location>
        <begin position="20"/>
        <end position="40"/>
    </location>
</feature>
<dbReference type="InterPro" id="IPR012902">
    <property type="entry name" value="N_methyl_site"/>
</dbReference>
<reference evidence="2 3" key="1">
    <citation type="journal article" date="2011" name="Front. Microbiol.">
        <title>Genomic signatures of strain selection and enhancement in Bacillus atrophaeus var. globigii, a historical biowarfare simulant.</title>
        <authorList>
            <person name="Gibbons H.S."/>
            <person name="Broomall S.M."/>
            <person name="McNew L.A."/>
            <person name="Daligault H."/>
            <person name="Chapman C."/>
            <person name="Bruce D."/>
            <person name="Karavis M."/>
            <person name="Krepps M."/>
            <person name="McGregor P.A."/>
            <person name="Hong C."/>
            <person name="Park K.H."/>
            <person name="Akmal A."/>
            <person name="Feldman A."/>
            <person name="Lin J.S."/>
            <person name="Chang W.E."/>
            <person name="Higgs B.W."/>
            <person name="Demirev P."/>
            <person name="Lindquist J."/>
            <person name="Liem A."/>
            <person name="Fochler E."/>
            <person name="Read T.D."/>
            <person name="Tapia R."/>
            <person name="Johnson S."/>
            <person name="Bishop-Lilly K.A."/>
            <person name="Detter C."/>
            <person name="Han C."/>
            <person name="Sozhamannan S."/>
            <person name="Rosenzweig C.N."/>
            <person name="Skowronski E.W."/>
        </authorList>
    </citation>
    <scope>NUCLEOTIDE SEQUENCE [LARGE SCALE GENOMIC DNA]</scope>
    <source>
        <strain evidence="2 3">CC-PW-9</strain>
    </source>
</reference>
<dbReference type="Proteomes" id="UP000287996">
    <property type="component" value="Unassembled WGS sequence"/>
</dbReference>
<sequence length="132" mass="14581">MGNSSAPGSRRNAYRGVSLVELLVVLLITAVLAVIRYSIVQPLQQQQLLRAGQQALYRWQTAIAEQALENTELSAMAALASRFETASMRLHATQQSQQVWLIVEFNAPVGTGCEQLSLSMLGQQMPPHCWSR</sequence>
<keyword evidence="1" id="KW-1133">Transmembrane helix</keyword>
<gene>
    <name evidence="2" type="ORF">CWI84_09295</name>
</gene>
<protein>
    <recommendedName>
        <fullName evidence="4">Prepilin-type N-terminal cleavage/methylation domain-containing protein</fullName>
    </recommendedName>
</protein>
<dbReference type="RefSeq" id="WP_126842321.1">
    <property type="nucleotide sequence ID" value="NZ_PIQH01000008.1"/>
</dbReference>
<accession>A0A432ZPK2</accession>
<keyword evidence="1" id="KW-0812">Transmembrane</keyword>
<dbReference type="Gene3D" id="3.30.700.10">
    <property type="entry name" value="Glycoprotein, Type 4 Pilin"/>
    <property type="match status" value="1"/>
</dbReference>
<evidence type="ECO:0000313" key="2">
    <source>
        <dbReference type="EMBL" id="RUO79813.1"/>
    </source>
</evidence>
<dbReference type="NCBIfam" id="TIGR02532">
    <property type="entry name" value="IV_pilin_GFxxxE"/>
    <property type="match status" value="1"/>
</dbReference>
<dbReference type="InterPro" id="IPR045584">
    <property type="entry name" value="Pilin-like"/>
</dbReference>
<evidence type="ECO:0000256" key="1">
    <source>
        <dbReference type="SAM" id="Phobius"/>
    </source>
</evidence>
<dbReference type="EMBL" id="PIQH01000008">
    <property type="protein sequence ID" value="RUO79813.1"/>
    <property type="molecule type" value="Genomic_DNA"/>
</dbReference>
<dbReference type="Pfam" id="PF07963">
    <property type="entry name" value="N_methyl"/>
    <property type="match status" value="1"/>
</dbReference>